<protein>
    <submittedName>
        <fullName evidence="4">Membrane protein</fullName>
    </submittedName>
</protein>
<evidence type="ECO:0000256" key="3">
    <source>
        <dbReference type="SAM" id="Phobius"/>
    </source>
</evidence>
<dbReference type="PANTHER" id="PTHR37815:SF3">
    <property type="entry name" value="UPF0397 PROTEIN SPR0429"/>
    <property type="match status" value="1"/>
</dbReference>
<dbReference type="AlphaFoldDB" id="A0A380K0I5"/>
<dbReference type="Proteomes" id="UP000254797">
    <property type="component" value="Unassembled WGS sequence"/>
</dbReference>
<accession>A0A380K0I5</accession>
<evidence type="ECO:0000313" key="4">
    <source>
        <dbReference type="EMBL" id="SUN51534.1"/>
    </source>
</evidence>
<dbReference type="EMBL" id="UHFG01000004">
    <property type="protein sequence ID" value="SUN51534.1"/>
    <property type="molecule type" value="Genomic_DNA"/>
</dbReference>
<reference evidence="4 5" key="1">
    <citation type="submission" date="2018-06" db="EMBL/GenBank/DDBJ databases">
        <authorList>
            <consortium name="Pathogen Informatics"/>
            <person name="Doyle S."/>
        </authorList>
    </citation>
    <scope>NUCLEOTIDE SEQUENCE [LARGE SCALE GENOMIC DNA]</scope>
    <source>
        <strain evidence="4 5">NCTC4670</strain>
    </source>
</reference>
<dbReference type="Pfam" id="PF07155">
    <property type="entry name" value="ECF-ribofla_trS"/>
    <property type="match status" value="1"/>
</dbReference>
<feature type="transmembrane region" description="Helical" evidence="3">
    <location>
        <begin position="133"/>
        <end position="153"/>
    </location>
</feature>
<sequence>MKKSKTRQMSLLAVLTALTIVLGRFVMVPTPTGFLTLLDAGIYFTSFYLGATQGAIVGGLSGFLIDLIAGYPQWMIHSLIAHGAQGYFAGWTGYKRWLGILLGSAIMVIWYFLGSLMLGYGLTGSLAGIWGNVMQNTFGLLVGYLIFRAIIAFQKNK</sequence>
<keyword evidence="1 3" id="KW-0812">Transmembrane</keyword>
<evidence type="ECO:0000256" key="1">
    <source>
        <dbReference type="ARBA" id="ARBA00022692"/>
    </source>
</evidence>
<proteinExistence type="predicted"/>
<organism evidence="4 5">
    <name type="scientific">Streptococcus dysgalactiae subsp. dysgalactiae</name>
    <dbReference type="NCBI Taxonomy" id="99822"/>
    <lineage>
        <taxon>Bacteria</taxon>
        <taxon>Bacillati</taxon>
        <taxon>Bacillota</taxon>
        <taxon>Bacilli</taxon>
        <taxon>Lactobacillales</taxon>
        <taxon>Streptococcaceae</taxon>
        <taxon>Streptococcus</taxon>
    </lineage>
</organism>
<dbReference type="RefSeq" id="WP_003049598.1">
    <property type="nucleotide sequence ID" value="NZ_JAIEZX010000039.1"/>
</dbReference>
<dbReference type="Gene3D" id="1.10.1760.20">
    <property type="match status" value="1"/>
</dbReference>
<feature type="transmembrane region" description="Helical" evidence="3">
    <location>
        <begin position="47"/>
        <end position="69"/>
    </location>
</feature>
<dbReference type="PANTHER" id="PTHR37815">
    <property type="entry name" value="UPF0397 PROTEIN BC_2624-RELATED"/>
    <property type="match status" value="1"/>
</dbReference>
<feature type="transmembrane region" description="Helical" evidence="3">
    <location>
        <begin position="97"/>
        <end position="121"/>
    </location>
</feature>
<name>A0A380K0I5_STRDY</name>
<dbReference type="GO" id="GO:0016020">
    <property type="term" value="C:membrane"/>
    <property type="evidence" value="ECO:0007669"/>
    <property type="project" value="InterPro"/>
</dbReference>
<evidence type="ECO:0000313" key="5">
    <source>
        <dbReference type="Proteomes" id="UP000254797"/>
    </source>
</evidence>
<gene>
    <name evidence="4" type="primary">hmpT</name>
    <name evidence="4" type="ORF">NCTC4670_02056</name>
</gene>
<evidence type="ECO:0000256" key="2">
    <source>
        <dbReference type="ARBA" id="ARBA00022989"/>
    </source>
</evidence>
<keyword evidence="3" id="KW-0472">Membrane</keyword>
<dbReference type="InterPro" id="IPR009825">
    <property type="entry name" value="ECF_substrate-spec-like"/>
</dbReference>
<keyword evidence="2 3" id="KW-1133">Transmembrane helix</keyword>